<organism evidence="2 3">
    <name type="scientific">Winogradskyella pacifica</name>
    <dbReference type="NCBI Taxonomy" id="664642"/>
    <lineage>
        <taxon>Bacteria</taxon>
        <taxon>Pseudomonadati</taxon>
        <taxon>Bacteroidota</taxon>
        <taxon>Flavobacteriia</taxon>
        <taxon>Flavobacteriales</taxon>
        <taxon>Flavobacteriaceae</taxon>
        <taxon>Winogradskyella</taxon>
    </lineage>
</organism>
<feature type="transmembrane region" description="Helical" evidence="1">
    <location>
        <begin position="16"/>
        <end position="35"/>
    </location>
</feature>
<evidence type="ECO:0000313" key="3">
    <source>
        <dbReference type="Proteomes" id="UP000256919"/>
    </source>
</evidence>
<evidence type="ECO:0000313" key="2">
    <source>
        <dbReference type="EMBL" id="REE07978.1"/>
    </source>
</evidence>
<keyword evidence="1" id="KW-0472">Membrane</keyword>
<keyword evidence="1" id="KW-1133">Transmembrane helix</keyword>
<proteinExistence type="predicted"/>
<name>A0A3D9LKU0_9FLAO</name>
<keyword evidence="1" id="KW-0812">Transmembrane</keyword>
<keyword evidence="3" id="KW-1185">Reference proteome</keyword>
<dbReference type="EMBL" id="QREI01000009">
    <property type="protein sequence ID" value="REE07978.1"/>
    <property type="molecule type" value="Genomic_DNA"/>
</dbReference>
<dbReference type="AlphaFoldDB" id="A0A3D9LKU0"/>
<accession>A0A3D9LKU0</accession>
<comment type="caution">
    <text evidence="2">The sequence shown here is derived from an EMBL/GenBank/DDBJ whole genome shotgun (WGS) entry which is preliminary data.</text>
</comment>
<gene>
    <name evidence="2" type="ORF">DFQ09_10939</name>
</gene>
<evidence type="ECO:0000256" key="1">
    <source>
        <dbReference type="SAM" id="Phobius"/>
    </source>
</evidence>
<protein>
    <submittedName>
        <fullName evidence="2">Uncharacterized protein</fullName>
    </submittedName>
</protein>
<reference evidence="2 3" key="1">
    <citation type="submission" date="2018-07" db="EMBL/GenBank/DDBJ databases">
        <title>Genomic Encyclopedia of Type Strains, Phase III (KMG-III): the genomes of soil and plant-associated and newly described type strains.</title>
        <authorList>
            <person name="Whitman W."/>
        </authorList>
    </citation>
    <scope>NUCLEOTIDE SEQUENCE [LARGE SCALE GENOMIC DNA]</scope>
    <source>
        <strain evidence="2 3">CECT 7948</strain>
    </source>
</reference>
<sequence>MQNKIPNFTKTSLNNPLFYVILGINFNLTYCPILVNKALKKRFV</sequence>
<dbReference type="Proteomes" id="UP000256919">
    <property type="component" value="Unassembled WGS sequence"/>
</dbReference>